<dbReference type="Pfam" id="PF08668">
    <property type="entry name" value="HDOD"/>
    <property type="match status" value="1"/>
</dbReference>
<dbReference type="InterPro" id="IPR014408">
    <property type="entry name" value="dGMP_Pdiesterase_EAL/HD-GYP"/>
</dbReference>
<dbReference type="InterPro" id="IPR052340">
    <property type="entry name" value="RNase_Y/CdgJ"/>
</dbReference>
<dbReference type="PROSITE" id="PS51833">
    <property type="entry name" value="HDOD"/>
    <property type="match status" value="1"/>
</dbReference>
<keyword evidence="4" id="KW-1185">Reference proteome</keyword>
<sequence length="386" mass="43019">MFRSSDDNFALINDESQATSSVIADGLAMAMTGMDLDTKILINFPEQMLIDNAGFALPRENCVVEILENVTPNKKTLRATQKLKDAGYTIAVDDYFGQSQLKPFIELADIVKVDILELATDFEKIEKTIQGLPQGVKLLAEKVEDQGTFEALAEMGFDLFQGFFFSRPEIIPGKKLTSNELTKLQLLGELSNVDFEPVRLSEILQSDPHLSFRLLRYINSVGFGLQQSVTSLKRAIDMLGMVQAKQWLRSTILADLNPSPKAGELAYLSVHRAKFLESVCTITRLEGCDSDILFIAGLFSLLDTMLGLSMEDILNMLPLDDRIVNGLQGHGEISQLLQLATSYERGKWDETADQLSRLGVDSFEAELIYVRARSWTQEILGFSKPC</sequence>
<organism evidence="3 4">
    <name type="scientific">Pseudodesulfovibrio sediminis</name>
    <dbReference type="NCBI Taxonomy" id="2810563"/>
    <lineage>
        <taxon>Bacteria</taxon>
        <taxon>Pseudomonadati</taxon>
        <taxon>Thermodesulfobacteriota</taxon>
        <taxon>Desulfovibrionia</taxon>
        <taxon>Desulfovibrionales</taxon>
        <taxon>Desulfovibrionaceae</taxon>
    </lineage>
</organism>
<dbReference type="PANTHER" id="PTHR33525:SF4">
    <property type="entry name" value="CYCLIC DI-GMP PHOSPHODIESTERASE CDGJ"/>
    <property type="match status" value="1"/>
</dbReference>
<dbReference type="InterPro" id="IPR013976">
    <property type="entry name" value="HDOD"/>
</dbReference>
<accession>A0ABM7P5S4</accession>
<reference evidence="3" key="1">
    <citation type="journal article" date="2022" name="Arch. Microbiol.">
        <title>Pseudodesulfovibrio sediminis sp. nov., a mesophilic and neutrophilic sulfate-reducing bacterium isolated from sediment of a brackish lake.</title>
        <authorList>
            <person name="Takahashi A."/>
            <person name="Kojima H."/>
            <person name="Watanabe M."/>
            <person name="Fukui M."/>
        </authorList>
    </citation>
    <scope>NUCLEOTIDE SEQUENCE</scope>
    <source>
        <strain evidence="3">SF6</strain>
    </source>
</reference>
<evidence type="ECO:0000259" key="2">
    <source>
        <dbReference type="PROSITE" id="PS51833"/>
    </source>
</evidence>
<dbReference type="Pfam" id="PF00563">
    <property type="entry name" value="EAL"/>
    <property type="match status" value="1"/>
</dbReference>
<feature type="domain" description="HDOD" evidence="2">
    <location>
        <begin position="176"/>
        <end position="364"/>
    </location>
</feature>
<feature type="domain" description="EAL" evidence="1">
    <location>
        <begin position="1"/>
        <end position="182"/>
    </location>
</feature>
<dbReference type="InterPro" id="IPR001633">
    <property type="entry name" value="EAL_dom"/>
</dbReference>
<dbReference type="PROSITE" id="PS50883">
    <property type="entry name" value="EAL"/>
    <property type="match status" value="1"/>
</dbReference>
<dbReference type="EMBL" id="AP024485">
    <property type="protein sequence ID" value="BCS88949.1"/>
    <property type="molecule type" value="Genomic_DNA"/>
</dbReference>
<evidence type="ECO:0000259" key="1">
    <source>
        <dbReference type="PROSITE" id="PS50883"/>
    </source>
</evidence>
<name>A0ABM7P5S4_9BACT</name>
<dbReference type="SUPFAM" id="SSF109604">
    <property type="entry name" value="HD-domain/PDEase-like"/>
    <property type="match status" value="1"/>
</dbReference>
<protein>
    <submittedName>
        <fullName evidence="3">Diguanylate phosphodiesterase</fullName>
    </submittedName>
</protein>
<evidence type="ECO:0000313" key="3">
    <source>
        <dbReference type="EMBL" id="BCS88949.1"/>
    </source>
</evidence>
<evidence type="ECO:0000313" key="4">
    <source>
        <dbReference type="Proteomes" id="UP001053296"/>
    </source>
</evidence>
<proteinExistence type="predicted"/>
<dbReference type="InterPro" id="IPR035919">
    <property type="entry name" value="EAL_sf"/>
</dbReference>
<dbReference type="PIRSF" id="PIRSF003180">
    <property type="entry name" value="DiGMPpdiest_YuxH"/>
    <property type="match status" value="1"/>
</dbReference>
<gene>
    <name evidence="3" type="ORF">PSDVSF_21910</name>
</gene>
<dbReference type="SUPFAM" id="SSF141868">
    <property type="entry name" value="EAL domain-like"/>
    <property type="match status" value="1"/>
</dbReference>
<dbReference type="Proteomes" id="UP001053296">
    <property type="component" value="Chromosome"/>
</dbReference>
<dbReference type="PANTHER" id="PTHR33525">
    <property type="match status" value="1"/>
</dbReference>
<dbReference type="Gene3D" id="3.20.20.450">
    <property type="entry name" value="EAL domain"/>
    <property type="match status" value="1"/>
</dbReference>
<dbReference type="Gene3D" id="1.10.3210.10">
    <property type="entry name" value="Hypothetical protein af1432"/>
    <property type="match status" value="1"/>
</dbReference>